<organism evidence="1 2">
    <name type="scientific">Pocillopora damicornis</name>
    <name type="common">Cauliflower coral</name>
    <name type="synonym">Millepora damicornis</name>
    <dbReference type="NCBI Taxonomy" id="46731"/>
    <lineage>
        <taxon>Eukaryota</taxon>
        <taxon>Metazoa</taxon>
        <taxon>Cnidaria</taxon>
        <taxon>Anthozoa</taxon>
        <taxon>Hexacorallia</taxon>
        <taxon>Scleractinia</taxon>
        <taxon>Astrocoeniina</taxon>
        <taxon>Pocilloporidae</taxon>
        <taxon>Pocillopora</taxon>
    </lineage>
</organism>
<name>A0A3M6TQV8_POCDA</name>
<evidence type="ECO:0000313" key="2">
    <source>
        <dbReference type="Proteomes" id="UP000275408"/>
    </source>
</evidence>
<reference evidence="1 2" key="1">
    <citation type="journal article" date="2018" name="Sci. Rep.">
        <title>Comparative analysis of the Pocillopora damicornis genome highlights role of immune system in coral evolution.</title>
        <authorList>
            <person name="Cunning R."/>
            <person name="Bay R.A."/>
            <person name="Gillette P."/>
            <person name="Baker A.C."/>
            <person name="Traylor-Knowles N."/>
        </authorList>
    </citation>
    <scope>NUCLEOTIDE SEQUENCE [LARGE SCALE GENOMIC DNA]</scope>
    <source>
        <strain evidence="1">RSMAS</strain>
        <tissue evidence="1">Whole animal</tissue>
    </source>
</reference>
<comment type="caution">
    <text evidence="1">The sequence shown here is derived from an EMBL/GenBank/DDBJ whole genome shotgun (WGS) entry which is preliminary data.</text>
</comment>
<proteinExistence type="predicted"/>
<dbReference type="AlphaFoldDB" id="A0A3M6TQV8"/>
<protein>
    <submittedName>
        <fullName evidence="1">Uncharacterized protein</fullName>
    </submittedName>
</protein>
<accession>A0A3M6TQV8</accession>
<dbReference type="EMBL" id="RCHS01003157">
    <property type="protein sequence ID" value="RMX43644.1"/>
    <property type="molecule type" value="Genomic_DNA"/>
</dbReference>
<gene>
    <name evidence="1" type="ORF">pdam_00023385</name>
</gene>
<keyword evidence="2" id="KW-1185">Reference proteome</keyword>
<evidence type="ECO:0000313" key="1">
    <source>
        <dbReference type="EMBL" id="RMX43644.1"/>
    </source>
</evidence>
<dbReference type="Proteomes" id="UP000275408">
    <property type="component" value="Unassembled WGS sequence"/>
</dbReference>
<sequence length="66" mass="7371">MSFPYSLGLYSDGAGGHKECEAQFDLGIFPEVDSDDDNAEIQMEDNAKIDEADVFQQFGQSEIFEE</sequence>